<name>A0A9X3NF43_9ACTN</name>
<dbReference type="AlphaFoldDB" id="A0A9X3NF43"/>
<evidence type="ECO:0000313" key="2">
    <source>
        <dbReference type="Proteomes" id="UP001147653"/>
    </source>
</evidence>
<comment type="caution">
    <text evidence="1">The sequence shown here is derived from an EMBL/GenBank/DDBJ whole genome shotgun (WGS) entry which is preliminary data.</text>
</comment>
<proteinExistence type="predicted"/>
<protein>
    <recommendedName>
        <fullName evidence="3">Glycosyltransferase</fullName>
    </recommendedName>
</protein>
<dbReference type="InterPro" id="IPR029044">
    <property type="entry name" value="Nucleotide-diphossugar_trans"/>
</dbReference>
<accession>A0A9X3NF43</accession>
<dbReference type="RefSeq" id="WP_270028239.1">
    <property type="nucleotide sequence ID" value="NZ_JAPDDP010000062.1"/>
</dbReference>
<organism evidence="1 2">
    <name type="scientific">Solirubrobacter phytolaccae</name>
    <dbReference type="NCBI Taxonomy" id="1404360"/>
    <lineage>
        <taxon>Bacteria</taxon>
        <taxon>Bacillati</taxon>
        <taxon>Actinomycetota</taxon>
        <taxon>Thermoleophilia</taxon>
        <taxon>Solirubrobacterales</taxon>
        <taxon>Solirubrobacteraceae</taxon>
        <taxon>Solirubrobacter</taxon>
    </lineage>
</organism>
<dbReference type="SUPFAM" id="SSF53448">
    <property type="entry name" value="Nucleotide-diphospho-sugar transferases"/>
    <property type="match status" value="1"/>
</dbReference>
<keyword evidence="2" id="KW-1185">Reference proteome</keyword>
<reference evidence="1" key="1">
    <citation type="submission" date="2022-10" db="EMBL/GenBank/DDBJ databases">
        <title>The WGS of Solirubrobacter phytolaccae KCTC 29190.</title>
        <authorList>
            <person name="Jiang Z."/>
        </authorList>
    </citation>
    <scope>NUCLEOTIDE SEQUENCE</scope>
    <source>
        <strain evidence="1">KCTC 29190</strain>
    </source>
</reference>
<gene>
    <name evidence="1" type="ORF">OJ997_26200</name>
</gene>
<dbReference type="Proteomes" id="UP001147653">
    <property type="component" value="Unassembled WGS sequence"/>
</dbReference>
<sequence>MESDPTLIVCPVRAESAEDIDPILQTLVSLQASAPETMVLVVDDRSPAPQAQLLEVAAAELNCAYVMQLDGEGHSAAVNVGLTAAVEHGMDVCIVAPGLLFESANWLGRLQARTGTDGEPAAVAGGAILEAGGTIRQAGYFFSLFRRAWAARLRNVPEELLDVADPLLCPVSSELQFIRRGWIERVGGYDNLMEGPHAALDYCLRIQAEGGQCVLEPTVRARALKASDGEPDPAAPSEGRLRLKHANMSFQRWSPEIVS</sequence>
<dbReference type="Gene3D" id="3.90.550.10">
    <property type="entry name" value="Spore Coat Polysaccharide Biosynthesis Protein SpsA, Chain A"/>
    <property type="match status" value="1"/>
</dbReference>
<evidence type="ECO:0000313" key="1">
    <source>
        <dbReference type="EMBL" id="MDA0183825.1"/>
    </source>
</evidence>
<evidence type="ECO:0008006" key="3">
    <source>
        <dbReference type="Google" id="ProtNLM"/>
    </source>
</evidence>
<dbReference type="EMBL" id="JAPDDP010000062">
    <property type="protein sequence ID" value="MDA0183825.1"/>
    <property type="molecule type" value="Genomic_DNA"/>
</dbReference>